<keyword evidence="2" id="KW-0472">Membrane</keyword>
<accession>A0A7J6NC41</accession>
<protein>
    <submittedName>
        <fullName evidence="4">Uncharacterized protein</fullName>
    </submittedName>
</protein>
<feature type="repeat" description="ANK" evidence="1">
    <location>
        <begin position="91"/>
        <end position="113"/>
    </location>
</feature>
<feature type="transmembrane region" description="Helical" evidence="2">
    <location>
        <begin position="578"/>
        <end position="602"/>
    </location>
</feature>
<gene>
    <name evidence="4" type="ORF">FOZ60_012097</name>
</gene>
<keyword evidence="3" id="KW-0732">Signal</keyword>
<evidence type="ECO:0000256" key="3">
    <source>
        <dbReference type="SAM" id="SignalP"/>
    </source>
</evidence>
<keyword evidence="1" id="KW-0040">ANK repeat</keyword>
<dbReference type="SUPFAM" id="SSF48403">
    <property type="entry name" value="Ankyrin repeat"/>
    <property type="match status" value="1"/>
</dbReference>
<evidence type="ECO:0000313" key="4">
    <source>
        <dbReference type="EMBL" id="KAF4681445.1"/>
    </source>
</evidence>
<feature type="transmembrane region" description="Helical" evidence="2">
    <location>
        <begin position="519"/>
        <end position="538"/>
    </location>
</feature>
<dbReference type="EMBL" id="JABANP010000516">
    <property type="protein sequence ID" value="KAF4681445.1"/>
    <property type="molecule type" value="Genomic_DNA"/>
</dbReference>
<dbReference type="AlphaFoldDB" id="A0A7J6NC41"/>
<dbReference type="Pfam" id="PF12796">
    <property type="entry name" value="Ank_2"/>
    <property type="match status" value="1"/>
</dbReference>
<feature type="transmembrane region" description="Helical" evidence="2">
    <location>
        <begin position="431"/>
        <end position="450"/>
    </location>
</feature>
<name>A0A7J6NC41_PEROL</name>
<dbReference type="InterPro" id="IPR036770">
    <property type="entry name" value="Ankyrin_rpt-contain_sf"/>
</dbReference>
<feature type="transmembrane region" description="Helical" evidence="2">
    <location>
        <begin position="726"/>
        <end position="750"/>
    </location>
</feature>
<evidence type="ECO:0000313" key="5">
    <source>
        <dbReference type="Proteomes" id="UP000541610"/>
    </source>
</evidence>
<feature type="transmembrane region" description="Helical" evidence="2">
    <location>
        <begin position="657"/>
        <end position="676"/>
    </location>
</feature>
<dbReference type="Gene3D" id="1.25.40.20">
    <property type="entry name" value="Ankyrin repeat-containing domain"/>
    <property type="match status" value="1"/>
</dbReference>
<evidence type="ECO:0000256" key="2">
    <source>
        <dbReference type="SAM" id="Phobius"/>
    </source>
</evidence>
<dbReference type="OrthoDB" id="9995210at2759"/>
<dbReference type="Proteomes" id="UP000541610">
    <property type="component" value="Unassembled WGS sequence"/>
</dbReference>
<comment type="caution">
    <text evidence="4">The sequence shown here is derived from an EMBL/GenBank/DDBJ whole genome shotgun (WGS) entry which is preliminary data.</text>
</comment>
<sequence>MIPQCHLPVLIIIGVLHLVAAILPEAPATVLVSASARPLSLTLHLIELNNILHEWSLRSSTLSAIGDGLGLPHDAPGRDGLLDLNAEDSTTGRTPIQEAAANGQRDTVRLLLQYPGVDVDGHTAEGETAAFLVIPHRCDILPLLLDAGANPVEGWRWRKSPLQKAVVLGSLACLQHLSRSSVISLDTYPNHDAAEELAEMAWEPEVGSSATHDGRVAFKVRVLQEASKVNTGSGENRLAIFHRLHLLNFDSFAVDYTWGVLFVVASLTCLGLCCYSLYHLAVWGPLDHRRPFDLWSLLGLGDPLKFSLGSSSAALLPESAPPTARHKARVLSEEPQIEPGGKVDFNVLWRAAFMKNSSWLSMFVKVPGIYVPVEDVDDFFTPQETLQDRLTSIERRRTLVRLIHYGEVVLRCSALIGSVLWMWFITDRPTLAVSLVAAAIIRILVTVCLASQSRESLLITVFGRGIEKSVEGHVRLLMKSFDEEEGSPHLSMAAVKEEARDWLMKFYSKGYYYPRHSSVLVPLVVVLVSSVAAVTFTVHGQWLTLGIFPAVYMTTESPVALFGRAGTFMRYAAVWMEVLFIMAAAELLFNICACLVVGIAAIQARLDGQRYFQRGSCPHSCPRSKSIGSDRYWQICASAVNQVSVEQWRFLRHPLGYLYTLWLVIIVASAAFNSLLASEHLPLGARHYANGVATCLWWTFPSTIVTLWLLYTAAQSNGECSNQDQFSIAVFGTVSWPMAILSFSLATYSYGLELYLLYFTAIRTEMAFL</sequence>
<evidence type="ECO:0000256" key="1">
    <source>
        <dbReference type="PROSITE-ProRule" id="PRU00023"/>
    </source>
</evidence>
<dbReference type="PROSITE" id="PS50088">
    <property type="entry name" value="ANK_REPEAT"/>
    <property type="match status" value="1"/>
</dbReference>
<feature type="signal peptide" evidence="3">
    <location>
        <begin position="1"/>
        <end position="21"/>
    </location>
</feature>
<dbReference type="PROSITE" id="PS50297">
    <property type="entry name" value="ANK_REP_REGION"/>
    <property type="match status" value="1"/>
</dbReference>
<feature type="chain" id="PRO_5029770633" evidence="3">
    <location>
        <begin position="22"/>
        <end position="769"/>
    </location>
</feature>
<organism evidence="4 5">
    <name type="scientific">Perkinsus olseni</name>
    <name type="common">Perkinsus atlanticus</name>
    <dbReference type="NCBI Taxonomy" id="32597"/>
    <lineage>
        <taxon>Eukaryota</taxon>
        <taxon>Sar</taxon>
        <taxon>Alveolata</taxon>
        <taxon>Perkinsozoa</taxon>
        <taxon>Perkinsea</taxon>
        <taxon>Perkinsida</taxon>
        <taxon>Perkinsidae</taxon>
        <taxon>Perkinsus</taxon>
    </lineage>
</organism>
<feature type="transmembrane region" description="Helical" evidence="2">
    <location>
        <begin position="696"/>
        <end position="714"/>
    </location>
</feature>
<dbReference type="InterPro" id="IPR002110">
    <property type="entry name" value="Ankyrin_rpt"/>
</dbReference>
<keyword evidence="2" id="KW-1133">Transmembrane helix</keyword>
<keyword evidence="2" id="KW-0812">Transmembrane</keyword>
<feature type="transmembrane region" description="Helical" evidence="2">
    <location>
        <begin position="256"/>
        <end position="280"/>
    </location>
</feature>
<reference evidence="4 5" key="1">
    <citation type="submission" date="2020-04" db="EMBL/GenBank/DDBJ databases">
        <title>Perkinsus olseni comparative genomics.</title>
        <authorList>
            <person name="Bogema D.R."/>
        </authorList>
    </citation>
    <scope>NUCLEOTIDE SEQUENCE [LARGE SCALE GENOMIC DNA]</scope>
    <source>
        <strain evidence="4">00978-12</strain>
    </source>
</reference>
<feature type="transmembrane region" description="Helical" evidence="2">
    <location>
        <begin position="402"/>
        <end position="425"/>
    </location>
</feature>
<proteinExistence type="predicted"/>